<dbReference type="InterPro" id="IPR001486">
    <property type="entry name" value="Hemoglobin_trunc"/>
</dbReference>
<dbReference type="GO" id="GO:0046872">
    <property type="term" value="F:metal ion binding"/>
    <property type="evidence" value="ECO:0007669"/>
    <property type="project" value="UniProtKB-KW"/>
</dbReference>
<dbReference type="Gene3D" id="1.10.490.10">
    <property type="entry name" value="Globins"/>
    <property type="match status" value="1"/>
</dbReference>
<keyword evidence="1" id="KW-0813">Transport</keyword>
<keyword evidence="7" id="KW-1185">Reference proteome</keyword>
<evidence type="ECO:0000256" key="4">
    <source>
        <dbReference type="ARBA" id="ARBA00023004"/>
    </source>
</evidence>
<organism evidence="6 7">
    <name type="scientific">Hymenobacter polaris</name>
    <dbReference type="NCBI Taxonomy" id="2682546"/>
    <lineage>
        <taxon>Bacteria</taxon>
        <taxon>Pseudomonadati</taxon>
        <taxon>Bacteroidota</taxon>
        <taxon>Cytophagia</taxon>
        <taxon>Cytophagales</taxon>
        <taxon>Hymenobacteraceae</taxon>
        <taxon>Hymenobacter</taxon>
    </lineage>
</organism>
<accession>A0A7Y0AAK7</accession>
<dbReference type="Pfam" id="PF01152">
    <property type="entry name" value="Bac_globin"/>
    <property type="match status" value="1"/>
</dbReference>
<dbReference type="RefSeq" id="WP_169529167.1">
    <property type="nucleotide sequence ID" value="NZ_JABBGH010000001.1"/>
</dbReference>
<feature type="binding site" description="distal binding residue" evidence="5">
    <location>
        <position position="50"/>
    </location>
    <ligand>
        <name>heme</name>
        <dbReference type="ChEBI" id="CHEBI:30413"/>
    </ligand>
    <ligandPart>
        <name>Fe</name>
        <dbReference type="ChEBI" id="CHEBI:18248"/>
    </ligandPart>
</feature>
<dbReference type="GO" id="GO:0020037">
    <property type="term" value="F:heme binding"/>
    <property type="evidence" value="ECO:0007669"/>
    <property type="project" value="InterPro"/>
</dbReference>
<keyword evidence="3 5" id="KW-0479">Metal-binding</keyword>
<dbReference type="CDD" id="cd08916">
    <property type="entry name" value="TrHb3_P"/>
    <property type="match status" value="1"/>
</dbReference>
<protein>
    <submittedName>
        <fullName evidence="6">Group III truncated hemoglobin</fullName>
    </submittedName>
</protein>
<proteinExistence type="predicted"/>
<keyword evidence="2 5" id="KW-0349">Heme</keyword>
<evidence type="ECO:0000256" key="5">
    <source>
        <dbReference type="PIRSR" id="PIRSR601486-1"/>
    </source>
</evidence>
<gene>
    <name evidence="6" type="ORF">HHL22_01305</name>
</gene>
<dbReference type="GO" id="GO:0019825">
    <property type="term" value="F:oxygen binding"/>
    <property type="evidence" value="ECO:0007669"/>
    <property type="project" value="InterPro"/>
</dbReference>
<sequence>MTDVSNVPLQPDITTEDDIKLLVDSFYARALTDPLLKPVFVDFAHIDLSHHLPQLYDFWSGILLGTSRYRGFPMRKHFPLPLGLGHFERWLALFFEAVDAHFAGPTAELAKRQALHTGRVFATRLGLLGGAA</sequence>
<reference evidence="6 7" key="1">
    <citation type="submission" date="2020-04" db="EMBL/GenBank/DDBJ databases">
        <title>Hymenobacter polaris sp. nov., isolated from Arctic soil.</title>
        <authorList>
            <person name="Dahal R.H."/>
        </authorList>
    </citation>
    <scope>NUCLEOTIDE SEQUENCE [LARGE SCALE GENOMIC DNA]</scope>
    <source>
        <strain evidence="6 7">RP-2-7</strain>
    </source>
</reference>
<name>A0A7Y0AAK7_9BACT</name>
<dbReference type="SUPFAM" id="SSF46458">
    <property type="entry name" value="Globin-like"/>
    <property type="match status" value="1"/>
</dbReference>
<evidence type="ECO:0000256" key="3">
    <source>
        <dbReference type="ARBA" id="ARBA00022723"/>
    </source>
</evidence>
<dbReference type="AlphaFoldDB" id="A0A7Y0AAK7"/>
<comment type="caution">
    <text evidence="6">The sequence shown here is derived from an EMBL/GenBank/DDBJ whole genome shotgun (WGS) entry which is preliminary data.</text>
</comment>
<dbReference type="Proteomes" id="UP000559626">
    <property type="component" value="Unassembled WGS sequence"/>
</dbReference>
<keyword evidence="4 5" id="KW-0408">Iron</keyword>
<evidence type="ECO:0000313" key="6">
    <source>
        <dbReference type="EMBL" id="NML63831.1"/>
    </source>
</evidence>
<evidence type="ECO:0000256" key="2">
    <source>
        <dbReference type="ARBA" id="ARBA00022617"/>
    </source>
</evidence>
<evidence type="ECO:0000256" key="1">
    <source>
        <dbReference type="ARBA" id="ARBA00022448"/>
    </source>
</evidence>
<dbReference type="EMBL" id="JABBGH010000001">
    <property type="protein sequence ID" value="NML63831.1"/>
    <property type="molecule type" value="Genomic_DNA"/>
</dbReference>
<dbReference type="InterPro" id="IPR012292">
    <property type="entry name" value="Globin/Proto"/>
</dbReference>
<evidence type="ECO:0000313" key="7">
    <source>
        <dbReference type="Proteomes" id="UP000559626"/>
    </source>
</evidence>
<dbReference type="InterPro" id="IPR009050">
    <property type="entry name" value="Globin-like_sf"/>
</dbReference>